<reference evidence="7 8" key="1">
    <citation type="submission" date="2020-10" db="EMBL/GenBank/DDBJ databases">
        <title>Complete genome sequence of Paludibaculum fermentans P105T, a facultatively anaerobic acidobacterium capable of dissimilatory Fe(III) reduction.</title>
        <authorList>
            <person name="Dedysh S.N."/>
            <person name="Beletsky A.V."/>
            <person name="Kulichevskaya I.S."/>
            <person name="Mardanov A.V."/>
            <person name="Ravin N.V."/>
        </authorList>
    </citation>
    <scope>NUCLEOTIDE SEQUENCE [LARGE SCALE GENOMIC DNA]</scope>
    <source>
        <strain evidence="7 8">P105</strain>
    </source>
</reference>
<evidence type="ECO:0000313" key="7">
    <source>
        <dbReference type="EMBL" id="QOY91293.1"/>
    </source>
</evidence>
<evidence type="ECO:0000256" key="6">
    <source>
        <dbReference type="HAMAP-Rule" id="MF_00074"/>
    </source>
</evidence>
<feature type="binding site" evidence="6">
    <location>
        <begin position="126"/>
        <end position="127"/>
    </location>
    <ligand>
        <name>S-adenosyl-L-methionine</name>
        <dbReference type="ChEBI" id="CHEBI:59789"/>
    </ligand>
</feature>
<evidence type="ECO:0000256" key="4">
    <source>
        <dbReference type="ARBA" id="ARBA00022679"/>
    </source>
</evidence>
<dbReference type="InterPro" id="IPR029063">
    <property type="entry name" value="SAM-dependent_MTases_sf"/>
</dbReference>
<evidence type="ECO:0000256" key="2">
    <source>
        <dbReference type="ARBA" id="ARBA00022552"/>
    </source>
</evidence>
<dbReference type="RefSeq" id="WP_194452947.1">
    <property type="nucleotide sequence ID" value="NZ_CP063849.1"/>
</dbReference>
<sequence length="212" mass="23269">MQFEDELQQVLPPGLPNREELIIKGAAHLRLIVETNEQFNLTRITTPREAAIKHVLDSILPWRLFEKAGLVLDAGTGPGFPGLPLAIVLPHVRWVLAESTQKKAAFVEAAAQALGIGNVEVMPLRAEDVLKKARMDLITARAVAPLTKAAALFGPAVRQGTRALLYKGPDAELEIAEALPEARKRRLLMKVVERFELPENLGVRCIVELTQG</sequence>
<dbReference type="SUPFAM" id="SSF53335">
    <property type="entry name" value="S-adenosyl-L-methionine-dependent methyltransferases"/>
    <property type="match status" value="1"/>
</dbReference>
<dbReference type="Proteomes" id="UP000593892">
    <property type="component" value="Chromosome"/>
</dbReference>
<keyword evidence="2 6" id="KW-0698">rRNA processing</keyword>
<feature type="binding site" evidence="6">
    <location>
        <position position="75"/>
    </location>
    <ligand>
        <name>S-adenosyl-L-methionine</name>
        <dbReference type="ChEBI" id="CHEBI:59789"/>
    </ligand>
</feature>
<dbReference type="HAMAP" id="MF_00074">
    <property type="entry name" value="16SrRNA_methyltr_G"/>
    <property type="match status" value="1"/>
</dbReference>
<dbReference type="EC" id="2.1.1.-" evidence="6"/>
<keyword evidence="8" id="KW-1185">Reference proteome</keyword>
<proteinExistence type="inferred from homology"/>
<protein>
    <recommendedName>
        <fullName evidence="6">Ribosomal RNA small subunit methyltransferase G</fullName>
        <ecNumber evidence="6">2.1.1.-</ecNumber>
    </recommendedName>
    <alternativeName>
        <fullName evidence="6">16S rRNA 7-methylguanosine methyltransferase</fullName>
        <shortName evidence="6">16S rRNA m7G methyltransferase</shortName>
    </alternativeName>
</protein>
<comment type="similarity">
    <text evidence="6">Belongs to the methyltransferase superfamily. RNA methyltransferase RsmG family.</text>
</comment>
<dbReference type="PANTHER" id="PTHR31760">
    <property type="entry name" value="S-ADENOSYL-L-METHIONINE-DEPENDENT METHYLTRANSFERASES SUPERFAMILY PROTEIN"/>
    <property type="match status" value="1"/>
</dbReference>
<dbReference type="PANTHER" id="PTHR31760:SF0">
    <property type="entry name" value="S-ADENOSYL-L-METHIONINE-DEPENDENT METHYLTRANSFERASES SUPERFAMILY PROTEIN"/>
    <property type="match status" value="1"/>
</dbReference>
<dbReference type="PIRSF" id="PIRSF003078">
    <property type="entry name" value="GidB"/>
    <property type="match status" value="1"/>
</dbReference>
<feature type="binding site" evidence="6">
    <location>
        <position position="141"/>
    </location>
    <ligand>
        <name>S-adenosyl-L-methionine</name>
        <dbReference type="ChEBI" id="CHEBI:59789"/>
    </ligand>
</feature>
<accession>A0A7S7NWW3</accession>
<feature type="binding site" evidence="6">
    <location>
        <position position="80"/>
    </location>
    <ligand>
        <name>S-adenosyl-L-methionine</name>
        <dbReference type="ChEBI" id="CHEBI:59789"/>
    </ligand>
</feature>
<keyword evidence="3 6" id="KW-0489">Methyltransferase</keyword>
<name>A0A7S7NWW3_PALFE</name>
<comment type="function">
    <text evidence="6">Specifically methylates the N7 position of a guanine in 16S rRNA.</text>
</comment>
<gene>
    <name evidence="6 7" type="primary">rsmG</name>
    <name evidence="7" type="ORF">IRI77_15495</name>
</gene>
<dbReference type="Gene3D" id="3.40.50.150">
    <property type="entry name" value="Vaccinia Virus protein VP39"/>
    <property type="match status" value="1"/>
</dbReference>
<evidence type="ECO:0000313" key="8">
    <source>
        <dbReference type="Proteomes" id="UP000593892"/>
    </source>
</evidence>
<dbReference type="Pfam" id="PF02527">
    <property type="entry name" value="GidB"/>
    <property type="match status" value="1"/>
</dbReference>
<dbReference type="KEGG" id="pfer:IRI77_15495"/>
<dbReference type="AlphaFoldDB" id="A0A7S7NWW3"/>
<keyword evidence="1 6" id="KW-0963">Cytoplasm</keyword>
<dbReference type="NCBIfam" id="TIGR00138">
    <property type="entry name" value="rsmG_gidB"/>
    <property type="match status" value="1"/>
</dbReference>
<organism evidence="7 8">
    <name type="scientific">Paludibaculum fermentans</name>
    <dbReference type="NCBI Taxonomy" id="1473598"/>
    <lineage>
        <taxon>Bacteria</taxon>
        <taxon>Pseudomonadati</taxon>
        <taxon>Acidobacteriota</taxon>
        <taxon>Terriglobia</taxon>
        <taxon>Bryobacterales</taxon>
        <taxon>Bryobacteraceae</taxon>
        <taxon>Paludibaculum</taxon>
    </lineage>
</organism>
<dbReference type="GO" id="GO:0070043">
    <property type="term" value="F:rRNA (guanine-N7-)-methyltransferase activity"/>
    <property type="evidence" value="ECO:0007669"/>
    <property type="project" value="UniProtKB-UniRule"/>
</dbReference>
<keyword evidence="4 6" id="KW-0808">Transferase</keyword>
<evidence type="ECO:0000256" key="5">
    <source>
        <dbReference type="ARBA" id="ARBA00022691"/>
    </source>
</evidence>
<dbReference type="EMBL" id="CP063849">
    <property type="protein sequence ID" value="QOY91293.1"/>
    <property type="molecule type" value="Genomic_DNA"/>
</dbReference>
<comment type="subcellular location">
    <subcellularLocation>
        <location evidence="6">Cytoplasm</location>
    </subcellularLocation>
</comment>
<keyword evidence="5 6" id="KW-0949">S-adenosyl-L-methionine</keyword>
<dbReference type="GO" id="GO:0005829">
    <property type="term" value="C:cytosol"/>
    <property type="evidence" value="ECO:0007669"/>
    <property type="project" value="TreeGrafter"/>
</dbReference>
<evidence type="ECO:0000256" key="3">
    <source>
        <dbReference type="ARBA" id="ARBA00022603"/>
    </source>
</evidence>
<feature type="binding site" evidence="6">
    <location>
        <begin position="98"/>
        <end position="100"/>
    </location>
    <ligand>
        <name>S-adenosyl-L-methionine</name>
        <dbReference type="ChEBI" id="CHEBI:59789"/>
    </ligand>
</feature>
<dbReference type="InterPro" id="IPR003682">
    <property type="entry name" value="rRNA_ssu_MeTfrase_G"/>
</dbReference>
<evidence type="ECO:0000256" key="1">
    <source>
        <dbReference type="ARBA" id="ARBA00022490"/>
    </source>
</evidence>